<evidence type="ECO:0000313" key="3">
    <source>
        <dbReference type="EMBL" id="CEF67878.1"/>
    </source>
</evidence>
<dbReference type="STRING" id="34506.A0A090LIA9"/>
<dbReference type="GO" id="GO:0007094">
    <property type="term" value="P:mitotic spindle assembly checkpoint signaling"/>
    <property type="evidence" value="ECO:0007669"/>
    <property type="project" value="TreeGrafter"/>
</dbReference>
<proteinExistence type="predicted"/>
<sequence>MDNKMKQNYLQSPLLCFDLDSNKRELIELKHECEKKEEIYYNELKHLVAMMEKNGITVEKNCFSNEECDTFFNEISKELKEIESRMNSFEMLVKESSIDACESKMLEYGNLKAKLSAFLEVAEIYSSLKNDESDLNLSTYYNSYATKLARIKHLIDVFNTRKEGALGKEFENQFIDKLEKELFEREDSFIIILKKQFRNLINYNKFTNNSTTTFELSIKKEKSFLENILSSMYQLDNLDIQMRDFVKFLKEIIENGVKFYLSSEQLSIEETDVNYLIKFVYNIKPTNTNLDVESKYDFFNVFFAKINMIFHDIVIDNSTNCKFTFLNFLGSKIGDDVVSLLKSEYLMPMLPYKIDNINDFDKTLKKGKNIIKLLQKDNFLKPKTDYLNDFINNLENLCIEKKCLKVSFDSKILLFTNMCNKKSIEITINEIKDIDVFTSISLTMDIKFDILQQMIVSLGKNQKYIISDNIEKMMDYINELTNDMDKVDDISKKVILRNSRNIIKMILILLPRIHKNEIDANFEIGALFYNNYFYILYHFFKFHLIENNKENINIVTKLRILANDVIKDHFHALVTEISRKLYGRSFNLKNDISLNYFSIFKNLPAFGLYLKREAKKLYELFPITMYNDIWTAIGKHSLECIAKIFMGISDFRSDQCELMIKNVNYLFVIFDEIFKKISPEESVKNRCFVEYYRLYEILFCLNHSLDEIAMRFCEEEYCSEFLEKCELKSLIRAIFQNTDKRAEILKRI</sequence>
<dbReference type="WBParaSite" id="SRAE_2000254000.1">
    <property type="protein sequence ID" value="SRAE_2000254000.1"/>
    <property type="gene ID" value="WBGene00262750"/>
</dbReference>
<dbReference type="Pfam" id="PF22766">
    <property type="entry name" value="ZW10_C2"/>
    <property type="match status" value="1"/>
</dbReference>
<feature type="domain" description="Centromere/kinetochore protein zw10 middle" evidence="1">
    <location>
        <begin position="208"/>
        <end position="406"/>
    </location>
</feature>
<evidence type="ECO:0000313" key="6">
    <source>
        <dbReference type="WormBase" id="SRAE_2000254000"/>
    </source>
</evidence>
<name>A0A090LIA9_STRRB</name>
<feature type="domain" description="ZW10 C-terminal helical" evidence="2">
    <location>
        <begin position="613"/>
        <end position="748"/>
    </location>
</feature>
<reference evidence="3 4" key="1">
    <citation type="submission" date="2014-09" db="EMBL/GenBank/DDBJ databases">
        <authorList>
            <person name="Martin A.A."/>
        </authorList>
    </citation>
    <scope>NUCLEOTIDE SEQUENCE</scope>
    <source>
        <strain evidence="4">ED321</strain>
        <strain evidence="3">ED321 Heterogonic</strain>
    </source>
</reference>
<reference evidence="5" key="2">
    <citation type="submission" date="2020-12" db="UniProtKB">
        <authorList>
            <consortium name="WormBaseParasite"/>
        </authorList>
    </citation>
    <scope>IDENTIFICATION</scope>
</reference>
<dbReference type="GO" id="GO:0006888">
    <property type="term" value="P:endoplasmic reticulum to Golgi vesicle-mediated transport"/>
    <property type="evidence" value="ECO:0007669"/>
    <property type="project" value="TreeGrafter"/>
</dbReference>
<dbReference type="GO" id="GO:1990423">
    <property type="term" value="C:RZZ complex"/>
    <property type="evidence" value="ECO:0007669"/>
    <property type="project" value="TreeGrafter"/>
</dbReference>
<organism evidence="3">
    <name type="scientific">Strongyloides ratti</name>
    <name type="common">Parasitic roundworm</name>
    <dbReference type="NCBI Taxonomy" id="34506"/>
    <lineage>
        <taxon>Eukaryota</taxon>
        <taxon>Metazoa</taxon>
        <taxon>Ecdysozoa</taxon>
        <taxon>Nematoda</taxon>
        <taxon>Chromadorea</taxon>
        <taxon>Rhabditida</taxon>
        <taxon>Tylenchina</taxon>
        <taxon>Panagrolaimomorpha</taxon>
        <taxon>Strongyloidoidea</taxon>
        <taxon>Strongyloididae</taxon>
        <taxon>Strongyloides</taxon>
    </lineage>
</organism>
<dbReference type="InterPro" id="IPR055148">
    <property type="entry name" value="ZW10_C_2"/>
</dbReference>
<dbReference type="GO" id="GO:0005737">
    <property type="term" value="C:cytoplasm"/>
    <property type="evidence" value="ECO:0007669"/>
    <property type="project" value="GOC"/>
</dbReference>
<dbReference type="AlphaFoldDB" id="A0A090LIA9"/>
<dbReference type="Proteomes" id="UP000035682">
    <property type="component" value="Unplaced"/>
</dbReference>
<keyword evidence="4" id="KW-1185">Reference proteome</keyword>
<dbReference type="Gene3D" id="1.10.357.150">
    <property type="match status" value="1"/>
</dbReference>
<protein>
    <submittedName>
        <fullName evidence="3 5">Centromere/kinetochore protein zw10 homolog</fullName>
    </submittedName>
</protein>
<dbReference type="GeneID" id="36380243"/>
<dbReference type="EMBL" id="LN609529">
    <property type="protein sequence ID" value="CEF67878.1"/>
    <property type="molecule type" value="Genomic_DNA"/>
</dbReference>
<dbReference type="InterPro" id="IPR046362">
    <property type="entry name" value="Zw10/DSL1_C_sf"/>
</dbReference>
<dbReference type="RefSeq" id="XP_024507078.1">
    <property type="nucleotide sequence ID" value="XM_024653620.1"/>
</dbReference>
<dbReference type="OrthoDB" id="534815at2759"/>
<evidence type="ECO:0000259" key="2">
    <source>
        <dbReference type="Pfam" id="PF22766"/>
    </source>
</evidence>
<evidence type="ECO:0000313" key="5">
    <source>
        <dbReference type="WBParaSite" id="SRAE_2000254000.1"/>
    </source>
</evidence>
<dbReference type="CTD" id="36380243"/>
<dbReference type="OMA" id="FNNCFYL"/>
<dbReference type="Pfam" id="PF20665">
    <property type="entry name" value="Zw10_middle"/>
    <property type="match status" value="1"/>
</dbReference>
<evidence type="ECO:0000313" key="4">
    <source>
        <dbReference type="Proteomes" id="UP000035682"/>
    </source>
</evidence>
<gene>
    <name evidence="3 5 6" type="ORF">SRAE_2000254000</name>
</gene>
<dbReference type="PANTHER" id="PTHR12205:SF0">
    <property type="entry name" value="CENTROMERE_KINETOCHORE PROTEIN ZW10 HOMOLOG"/>
    <property type="match status" value="1"/>
</dbReference>
<dbReference type="PANTHER" id="PTHR12205">
    <property type="entry name" value="CENTROMERE/KINETOCHORE PROTEIN ZW10"/>
    <property type="match status" value="1"/>
</dbReference>
<accession>A0A090LIA9</accession>
<evidence type="ECO:0000259" key="1">
    <source>
        <dbReference type="Pfam" id="PF20665"/>
    </source>
</evidence>
<dbReference type="InterPro" id="IPR048344">
    <property type="entry name" value="Zw10_middle"/>
</dbReference>
<dbReference type="WormBase" id="SRAE_2000254000">
    <property type="protein sequence ID" value="SRP08615"/>
    <property type="gene ID" value="WBGene00262750"/>
</dbReference>